<comment type="caution">
    <text evidence="3">The sequence shown here is derived from an EMBL/GenBank/DDBJ whole genome shotgun (WGS) entry which is preliminary data.</text>
</comment>
<gene>
    <name evidence="3" type="ORF">GCM10025869_33100</name>
</gene>
<evidence type="ECO:0000313" key="4">
    <source>
        <dbReference type="Proteomes" id="UP001157069"/>
    </source>
</evidence>
<protein>
    <recommendedName>
        <fullName evidence="2">GFO/IDH/MocA-like oxidoreductase domain-containing protein</fullName>
    </recommendedName>
</protein>
<evidence type="ECO:0000256" key="1">
    <source>
        <dbReference type="ARBA" id="ARBA00023027"/>
    </source>
</evidence>
<accession>A0ABQ6K1Z0</accession>
<dbReference type="Proteomes" id="UP001157069">
    <property type="component" value="Unassembled WGS sequence"/>
</dbReference>
<evidence type="ECO:0000313" key="3">
    <source>
        <dbReference type="EMBL" id="GMA92781.1"/>
    </source>
</evidence>
<dbReference type="Gene3D" id="3.30.360.10">
    <property type="entry name" value="Dihydrodipicolinate Reductase, domain 2"/>
    <property type="match status" value="1"/>
</dbReference>
<sequence>MQAEAYGPVVLRAKGSTWRSRRTEGGGCLYDYAAHPLDLLSWYAGAPSAVGGTILGSVFSEDTEDEVFATLYYPSGMHAQLSVNWSDESFRKMTTRVTATGTAGRIEADRQEIRVYLRDTAPAIEGYQAGWNVKYTTELTDPVWFYLRGEEYSAQLDHFVRRVGGHDVEGLNSFASAAVTDRVLELLTIDAARGPVTTDEAVVAAPDARRARRGRRG</sequence>
<dbReference type="RefSeq" id="WP_284301548.1">
    <property type="nucleotide sequence ID" value="NZ_BSVA01000001.1"/>
</dbReference>
<proteinExistence type="predicted"/>
<reference evidence="4" key="1">
    <citation type="journal article" date="2019" name="Int. J. Syst. Evol. Microbiol.">
        <title>The Global Catalogue of Microorganisms (GCM) 10K type strain sequencing project: providing services to taxonomists for standard genome sequencing and annotation.</title>
        <authorList>
            <consortium name="The Broad Institute Genomics Platform"/>
            <consortium name="The Broad Institute Genome Sequencing Center for Infectious Disease"/>
            <person name="Wu L."/>
            <person name="Ma J."/>
        </authorList>
    </citation>
    <scope>NUCLEOTIDE SEQUENCE [LARGE SCALE GENOMIC DNA]</scope>
    <source>
        <strain evidence="4">NBRC 108755</strain>
    </source>
</reference>
<dbReference type="InterPro" id="IPR055170">
    <property type="entry name" value="GFO_IDH_MocA-like_dom"/>
</dbReference>
<evidence type="ECO:0000259" key="2">
    <source>
        <dbReference type="Pfam" id="PF22725"/>
    </source>
</evidence>
<dbReference type="EMBL" id="BSVA01000001">
    <property type="protein sequence ID" value="GMA92781.1"/>
    <property type="molecule type" value="Genomic_DNA"/>
</dbReference>
<dbReference type="Pfam" id="PF22725">
    <property type="entry name" value="GFO_IDH_MocA_C3"/>
    <property type="match status" value="1"/>
</dbReference>
<organism evidence="3 4">
    <name type="scientific">Homoserinibacter gongjuensis</name>
    <dbReference type="NCBI Taxonomy" id="1162968"/>
    <lineage>
        <taxon>Bacteria</taxon>
        <taxon>Bacillati</taxon>
        <taxon>Actinomycetota</taxon>
        <taxon>Actinomycetes</taxon>
        <taxon>Micrococcales</taxon>
        <taxon>Microbacteriaceae</taxon>
        <taxon>Homoserinibacter</taxon>
    </lineage>
</organism>
<name>A0ABQ6K1Z0_9MICO</name>
<feature type="domain" description="GFO/IDH/MocA-like oxidoreductase" evidence="2">
    <location>
        <begin position="14"/>
        <end position="107"/>
    </location>
</feature>
<dbReference type="SUPFAM" id="SSF55347">
    <property type="entry name" value="Glyceraldehyde-3-phosphate dehydrogenase-like, C-terminal domain"/>
    <property type="match status" value="1"/>
</dbReference>
<keyword evidence="4" id="KW-1185">Reference proteome</keyword>
<keyword evidence="1" id="KW-0520">NAD</keyword>